<name>A0A7H8R9R4_TALRU</name>
<sequence length="166" mass="18496">MLLSLNLANSSSSNNQLSPLATQRRLVTSHNNDAKAIVHSAGDFQWQAYDGNQMAFSVVYSTSRFPVEMNGDADIQAHDTLMQNVDYGIVLEGEIDILLDAGEVHSMKAGDVAVQRATNHQWRNTSNTKWARMMFVLQDWEPLEIQGKILGEDLGRDLAYLPLSCQ</sequence>
<evidence type="ECO:0000313" key="2">
    <source>
        <dbReference type="Proteomes" id="UP000509510"/>
    </source>
</evidence>
<organism evidence="1 2">
    <name type="scientific">Talaromyces rugulosus</name>
    <name type="common">Penicillium rugulosum</name>
    <dbReference type="NCBI Taxonomy" id="121627"/>
    <lineage>
        <taxon>Eukaryota</taxon>
        <taxon>Fungi</taxon>
        <taxon>Dikarya</taxon>
        <taxon>Ascomycota</taxon>
        <taxon>Pezizomycotina</taxon>
        <taxon>Eurotiomycetes</taxon>
        <taxon>Eurotiomycetidae</taxon>
        <taxon>Eurotiales</taxon>
        <taxon>Trichocomaceae</taxon>
        <taxon>Talaromyces</taxon>
        <taxon>Talaromyces sect. Islandici</taxon>
    </lineage>
</organism>
<accession>A0A7H8R9R4</accession>
<dbReference type="EMBL" id="CP055902">
    <property type="protein sequence ID" value="QKX63150.1"/>
    <property type="molecule type" value="Genomic_DNA"/>
</dbReference>
<dbReference type="Proteomes" id="UP000509510">
    <property type="component" value="Chromosome V"/>
</dbReference>
<dbReference type="OrthoDB" id="5840532at2759"/>
<reference evidence="2" key="1">
    <citation type="submission" date="2020-06" db="EMBL/GenBank/DDBJ databases">
        <title>A chromosome-scale genome assembly of Talaromyces rugulosus W13939.</title>
        <authorList>
            <person name="Wang B."/>
            <person name="Guo L."/>
            <person name="Ye K."/>
            <person name="Wang L."/>
        </authorList>
    </citation>
    <scope>NUCLEOTIDE SEQUENCE [LARGE SCALE GENOMIC DNA]</scope>
    <source>
        <strain evidence="2">W13939</strain>
    </source>
</reference>
<protein>
    <recommendedName>
        <fullName evidence="3">Cupin 2 conserved barrel domain-containing protein</fullName>
    </recommendedName>
</protein>
<evidence type="ECO:0000313" key="1">
    <source>
        <dbReference type="EMBL" id="QKX63150.1"/>
    </source>
</evidence>
<keyword evidence="2" id="KW-1185">Reference proteome</keyword>
<evidence type="ECO:0008006" key="3">
    <source>
        <dbReference type="Google" id="ProtNLM"/>
    </source>
</evidence>
<dbReference type="RefSeq" id="XP_035349324.1">
    <property type="nucleotide sequence ID" value="XM_035493431.1"/>
</dbReference>
<dbReference type="KEGG" id="trg:TRUGW13939_10319"/>
<dbReference type="InterPro" id="IPR011051">
    <property type="entry name" value="RmlC_Cupin_sf"/>
</dbReference>
<dbReference type="SUPFAM" id="SSF51182">
    <property type="entry name" value="RmlC-like cupins"/>
    <property type="match status" value="1"/>
</dbReference>
<gene>
    <name evidence="1" type="ORF">TRUGW13939_10319</name>
</gene>
<dbReference type="InterPro" id="IPR047142">
    <property type="entry name" value="OryJ/VirC-like"/>
</dbReference>
<proteinExistence type="predicted"/>
<dbReference type="GeneID" id="55997799"/>
<dbReference type="InterPro" id="IPR014710">
    <property type="entry name" value="RmlC-like_jellyroll"/>
</dbReference>
<dbReference type="AlphaFoldDB" id="A0A7H8R9R4"/>
<dbReference type="Gene3D" id="2.60.120.10">
    <property type="entry name" value="Jelly Rolls"/>
    <property type="match status" value="1"/>
</dbReference>
<dbReference type="CDD" id="cd02231">
    <property type="entry name" value="cupin_BLL6423-like"/>
    <property type="match status" value="1"/>
</dbReference>
<dbReference type="PANTHER" id="PTHR36156">
    <property type="entry name" value="SLR2101 PROTEIN"/>
    <property type="match status" value="1"/>
</dbReference>
<dbReference type="PANTHER" id="PTHR36156:SF2">
    <property type="entry name" value="CUPIN TYPE-2 DOMAIN-CONTAINING PROTEIN"/>
    <property type="match status" value="1"/>
</dbReference>